<organism evidence="1 2">
    <name type="scientific">Glossina austeni</name>
    <name type="common">Savannah tsetse fly</name>
    <dbReference type="NCBI Taxonomy" id="7395"/>
    <lineage>
        <taxon>Eukaryota</taxon>
        <taxon>Metazoa</taxon>
        <taxon>Ecdysozoa</taxon>
        <taxon>Arthropoda</taxon>
        <taxon>Hexapoda</taxon>
        <taxon>Insecta</taxon>
        <taxon>Pterygota</taxon>
        <taxon>Neoptera</taxon>
        <taxon>Endopterygota</taxon>
        <taxon>Diptera</taxon>
        <taxon>Brachycera</taxon>
        <taxon>Muscomorpha</taxon>
        <taxon>Hippoboscoidea</taxon>
        <taxon>Glossinidae</taxon>
        <taxon>Glossina</taxon>
    </lineage>
</organism>
<name>A0A1A9V9R8_GLOAU</name>
<reference evidence="1" key="1">
    <citation type="submission" date="2020-05" db="UniProtKB">
        <authorList>
            <consortium name="EnsemblMetazoa"/>
        </authorList>
    </citation>
    <scope>IDENTIFICATION</scope>
    <source>
        <strain evidence="1">TTRI</strain>
    </source>
</reference>
<proteinExistence type="predicted"/>
<evidence type="ECO:0000313" key="1">
    <source>
        <dbReference type="EnsemblMetazoa" id="GAUT030366-PA"/>
    </source>
</evidence>
<dbReference type="EnsemblMetazoa" id="GAUT030366-RA">
    <property type="protein sequence ID" value="GAUT030366-PA"/>
    <property type="gene ID" value="GAUT030366"/>
</dbReference>
<dbReference type="AlphaFoldDB" id="A0A1A9V9R8"/>
<accession>A0A1A9V9R8</accession>
<evidence type="ECO:0000313" key="2">
    <source>
        <dbReference type="Proteomes" id="UP000078200"/>
    </source>
</evidence>
<sequence length="120" mass="13566">MDVATYKYMWECDPSELKYKVFVKSYCGIEVRLGDLEFSDMSIELHKVVSVCAIPLTMRTLTGDIASRKQAKPRTQVTVVDILTCVRPLENVNLLPLKTKADMPALAILTRKSYSKESGY</sequence>
<dbReference type="Proteomes" id="UP000078200">
    <property type="component" value="Unassembled WGS sequence"/>
</dbReference>
<dbReference type="VEuPathDB" id="VectorBase:GAUT030366"/>
<keyword evidence="2" id="KW-1185">Reference proteome</keyword>
<protein>
    <submittedName>
        <fullName evidence="1">Uncharacterized protein</fullName>
    </submittedName>
</protein>